<reference evidence="1" key="1">
    <citation type="submission" date="2021-01" db="EMBL/GenBank/DDBJ databases">
        <title>A chromosome-scale assembly of European eel, Anguilla anguilla.</title>
        <authorList>
            <person name="Henkel C."/>
            <person name="Jong-Raadsen S.A."/>
            <person name="Dufour S."/>
            <person name="Weltzien F.-A."/>
            <person name="Palstra A.P."/>
            <person name="Pelster B."/>
            <person name="Spaink H.P."/>
            <person name="Van Den Thillart G.E."/>
            <person name="Jansen H."/>
            <person name="Zahm M."/>
            <person name="Klopp C."/>
            <person name="Cedric C."/>
            <person name="Louis A."/>
            <person name="Berthelot C."/>
            <person name="Parey E."/>
            <person name="Roest Crollius H."/>
            <person name="Montfort J."/>
            <person name="Robinson-Rechavi M."/>
            <person name="Bucao C."/>
            <person name="Bouchez O."/>
            <person name="Gislard M."/>
            <person name="Lluch J."/>
            <person name="Milhes M."/>
            <person name="Lampietro C."/>
            <person name="Lopez Roques C."/>
            <person name="Donnadieu C."/>
            <person name="Braasch I."/>
            <person name="Desvignes T."/>
            <person name="Postlethwait J."/>
            <person name="Bobe J."/>
            <person name="Guiguen Y."/>
            <person name="Dirks R."/>
        </authorList>
    </citation>
    <scope>NUCLEOTIDE SEQUENCE</scope>
    <source>
        <strain evidence="1">Tag_6206</strain>
        <tissue evidence="1">Liver</tissue>
    </source>
</reference>
<keyword evidence="2" id="KW-1185">Reference proteome</keyword>
<protein>
    <submittedName>
        <fullName evidence="1">Uncharacterized protein</fullName>
    </submittedName>
</protein>
<proteinExistence type="predicted"/>
<accession>A0A9D3RPZ7</accession>
<evidence type="ECO:0000313" key="2">
    <source>
        <dbReference type="Proteomes" id="UP001044222"/>
    </source>
</evidence>
<comment type="caution">
    <text evidence="1">The sequence shown here is derived from an EMBL/GenBank/DDBJ whole genome shotgun (WGS) entry which is preliminary data.</text>
</comment>
<gene>
    <name evidence="1" type="ORF">ANANG_G00225680</name>
</gene>
<dbReference type="AlphaFoldDB" id="A0A9D3RPZ7"/>
<dbReference type="EMBL" id="JAFIRN010000012">
    <property type="protein sequence ID" value="KAG5838633.1"/>
    <property type="molecule type" value="Genomic_DNA"/>
</dbReference>
<evidence type="ECO:0000313" key="1">
    <source>
        <dbReference type="EMBL" id="KAG5838633.1"/>
    </source>
</evidence>
<organism evidence="1 2">
    <name type="scientific">Anguilla anguilla</name>
    <name type="common">European freshwater eel</name>
    <name type="synonym">Muraena anguilla</name>
    <dbReference type="NCBI Taxonomy" id="7936"/>
    <lineage>
        <taxon>Eukaryota</taxon>
        <taxon>Metazoa</taxon>
        <taxon>Chordata</taxon>
        <taxon>Craniata</taxon>
        <taxon>Vertebrata</taxon>
        <taxon>Euteleostomi</taxon>
        <taxon>Actinopterygii</taxon>
        <taxon>Neopterygii</taxon>
        <taxon>Teleostei</taxon>
        <taxon>Anguilliformes</taxon>
        <taxon>Anguillidae</taxon>
        <taxon>Anguilla</taxon>
    </lineage>
</organism>
<name>A0A9D3RPZ7_ANGAN</name>
<dbReference type="Proteomes" id="UP001044222">
    <property type="component" value="Chromosome 12"/>
</dbReference>
<sequence>MKDQQTLCKIMSFERKCCSGVERLRAALEGHLQSGVPSLDLWEKTLSFFTPRKAILSHNGYSRGARDVLRLFPSAEEDLLPLCCQQ</sequence>